<reference evidence="2" key="1">
    <citation type="submission" date="2018-05" db="EMBL/GenBank/DDBJ databases">
        <authorList>
            <person name="Lanie J.A."/>
            <person name="Ng W.-L."/>
            <person name="Kazmierczak K.M."/>
            <person name="Andrzejewski T.M."/>
            <person name="Davidsen T.M."/>
            <person name="Wayne K.J."/>
            <person name="Tettelin H."/>
            <person name="Glass J.I."/>
            <person name="Rusch D."/>
            <person name="Podicherti R."/>
            <person name="Tsui H.-C.T."/>
            <person name="Winkler M.E."/>
        </authorList>
    </citation>
    <scope>NUCLEOTIDE SEQUENCE</scope>
</reference>
<protein>
    <submittedName>
        <fullName evidence="2">Uncharacterized protein</fullName>
    </submittedName>
</protein>
<organism evidence="2">
    <name type="scientific">marine metagenome</name>
    <dbReference type="NCBI Taxonomy" id="408172"/>
    <lineage>
        <taxon>unclassified sequences</taxon>
        <taxon>metagenomes</taxon>
        <taxon>ecological metagenomes</taxon>
    </lineage>
</organism>
<proteinExistence type="predicted"/>
<dbReference type="AlphaFoldDB" id="A0A381XXA6"/>
<sequence>MHKRDDISRQRLGVRRCALLWNRFELVASQKSDAENHTPARSRASREPQTGDRLAKRA</sequence>
<evidence type="ECO:0000313" key="2">
    <source>
        <dbReference type="EMBL" id="SVA69399.1"/>
    </source>
</evidence>
<accession>A0A381XXA6</accession>
<feature type="compositionally biased region" description="Basic and acidic residues" evidence="1">
    <location>
        <begin position="32"/>
        <end position="58"/>
    </location>
</feature>
<evidence type="ECO:0000256" key="1">
    <source>
        <dbReference type="SAM" id="MobiDB-lite"/>
    </source>
</evidence>
<gene>
    <name evidence="2" type="ORF">METZ01_LOCUS122253</name>
</gene>
<feature type="region of interest" description="Disordered" evidence="1">
    <location>
        <begin position="30"/>
        <end position="58"/>
    </location>
</feature>
<name>A0A381XXA6_9ZZZZ</name>
<dbReference type="EMBL" id="UINC01016717">
    <property type="protein sequence ID" value="SVA69399.1"/>
    <property type="molecule type" value="Genomic_DNA"/>
</dbReference>